<dbReference type="RefSeq" id="WP_311591929.1">
    <property type="nucleotide sequence ID" value="NZ_JAVRHV010000001.1"/>
</dbReference>
<evidence type="ECO:0000259" key="2">
    <source>
        <dbReference type="Pfam" id="PF13581"/>
    </source>
</evidence>
<keyword evidence="1" id="KW-0723">Serine/threonine-protein kinase</keyword>
<dbReference type="EMBL" id="JAVRHV010000001">
    <property type="protein sequence ID" value="MDT0552102.1"/>
    <property type="molecule type" value="Genomic_DNA"/>
</dbReference>
<dbReference type="GO" id="GO:0005524">
    <property type="term" value="F:ATP binding"/>
    <property type="evidence" value="ECO:0007669"/>
    <property type="project" value="UniProtKB-KW"/>
</dbReference>
<dbReference type="SUPFAM" id="SSF55874">
    <property type="entry name" value="ATPase domain of HSP90 chaperone/DNA topoisomerase II/histidine kinase"/>
    <property type="match status" value="1"/>
</dbReference>
<proteinExistence type="predicted"/>
<dbReference type="InterPro" id="IPR050267">
    <property type="entry name" value="Anti-sigma-factor_SerPK"/>
</dbReference>
<organism evidence="3 4">
    <name type="scientific">Urechidicola vernalis</name>
    <dbReference type="NCBI Taxonomy" id="3075600"/>
    <lineage>
        <taxon>Bacteria</taxon>
        <taxon>Pseudomonadati</taxon>
        <taxon>Bacteroidota</taxon>
        <taxon>Flavobacteriia</taxon>
        <taxon>Flavobacteriales</taxon>
        <taxon>Flavobacteriaceae</taxon>
        <taxon>Urechidicola</taxon>
    </lineage>
</organism>
<keyword evidence="3" id="KW-0808">Transferase</keyword>
<evidence type="ECO:0000256" key="1">
    <source>
        <dbReference type="ARBA" id="ARBA00022527"/>
    </source>
</evidence>
<name>A0ABU2Y241_9FLAO</name>
<dbReference type="CDD" id="cd16936">
    <property type="entry name" value="HATPase_RsbW-like"/>
    <property type="match status" value="1"/>
</dbReference>
<keyword evidence="3" id="KW-0547">Nucleotide-binding</keyword>
<protein>
    <submittedName>
        <fullName evidence="3">ATP-binding protein</fullName>
        <ecNumber evidence="3">2.7.13.3</ecNumber>
    </submittedName>
</protein>
<keyword evidence="1" id="KW-0418">Kinase</keyword>
<reference evidence="3 4" key="1">
    <citation type="submission" date="2023-09" db="EMBL/GenBank/DDBJ databases">
        <authorList>
            <person name="Rey-Velasco X."/>
        </authorList>
    </citation>
    <scope>NUCLEOTIDE SEQUENCE [LARGE SCALE GENOMIC DNA]</scope>
    <source>
        <strain evidence="3 4">P050</strain>
    </source>
</reference>
<dbReference type="GO" id="GO:0004673">
    <property type="term" value="F:protein histidine kinase activity"/>
    <property type="evidence" value="ECO:0007669"/>
    <property type="project" value="UniProtKB-EC"/>
</dbReference>
<keyword evidence="3" id="KW-0067">ATP-binding</keyword>
<dbReference type="EC" id="2.7.13.3" evidence="3"/>
<feature type="domain" description="Histidine kinase/HSP90-like ATPase" evidence="2">
    <location>
        <begin position="12"/>
        <end position="136"/>
    </location>
</feature>
<dbReference type="PANTHER" id="PTHR35526">
    <property type="entry name" value="ANTI-SIGMA-F FACTOR RSBW-RELATED"/>
    <property type="match status" value="1"/>
</dbReference>
<evidence type="ECO:0000313" key="3">
    <source>
        <dbReference type="EMBL" id="MDT0552102.1"/>
    </source>
</evidence>
<dbReference type="Pfam" id="PF13581">
    <property type="entry name" value="HATPase_c_2"/>
    <property type="match status" value="1"/>
</dbReference>
<dbReference type="InterPro" id="IPR036890">
    <property type="entry name" value="HATPase_C_sf"/>
</dbReference>
<gene>
    <name evidence="3" type="ORF">RM519_02480</name>
</gene>
<evidence type="ECO:0000313" key="4">
    <source>
        <dbReference type="Proteomes" id="UP001252186"/>
    </source>
</evidence>
<sequence length="141" mass="16215">MKQISFEIKIENQLTEIVKVINHFKTFSTDHALKEKLVNMICIAFDELLNNTISYGYNDNDVHEITVNVLLRESDLMIRLTDDGYEYNPFQEQNPDTSSSISEREIGGLGIHIVKSIMDSCNYERASNKNITTLIKNKINN</sequence>
<keyword evidence="4" id="KW-1185">Reference proteome</keyword>
<dbReference type="InterPro" id="IPR003594">
    <property type="entry name" value="HATPase_dom"/>
</dbReference>
<dbReference type="Proteomes" id="UP001252186">
    <property type="component" value="Unassembled WGS sequence"/>
</dbReference>
<accession>A0ABU2Y241</accession>
<dbReference type="Gene3D" id="3.30.565.10">
    <property type="entry name" value="Histidine kinase-like ATPase, C-terminal domain"/>
    <property type="match status" value="1"/>
</dbReference>
<comment type="caution">
    <text evidence="3">The sequence shown here is derived from an EMBL/GenBank/DDBJ whole genome shotgun (WGS) entry which is preliminary data.</text>
</comment>